<organism evidence="1 2">
    <name type="scientific">Anisakis simplex</name>
    <name type="common">Herring worm</name>
    <dbReference type="NCBI Taxonomy" id="6269"/>
    <lineage>
        <taxon>Eukaryota</taxon>
        <taxon>Metazoa</taxon>
        <taxon>Ecdysozoa</taxon>
        <taxon>Nematoda</taxon>
        <taxon>Chromadorea</taxon>
        <taxon>Rhabditida</taxon>
        <taxon>Spirurina</taxon>
        <taxon>Ascaridomorpha</taxon>
        <taxon>Ascaridoidea</taxon>
        <taxon>Anisakidae</taxon>
        <taxon>Anisakis</taxon>
        <taxon>Anisakis simplex complex</taxon>
    </lineage>
</organism>
<protein>
    <submittedName>
        <fullName evidence="1">Uncharacterized protein</fullName>
    </submittedName>
</protein>
<dbReference type="Proteomes" id="UP000267096">
    <property type="component" value="Unassembled WGS sequence"/>
</dbReference>
<keyword evidence="2" id="KW-1185">Reference proteome</keyword>
<gene>
    <name evidence="1" type="ORF">ASIM_LOCUS20367</name>
</gene>
<name>A0A3P6UGE4_ANISI</name>
<proteinExistence type="predicted"/>
<evidence type="ECO:0000313" key="2">
    <source>
        <dbReference type="Proteomes" id="UP000267096"/>
    </source>
</evidence>
<sequence length="88" mass="10067">MKKLLRKNKELKQQIEQMQSEQHLDEYEHLKNTKSSDEIMVVGETNGLNNELMGGGRALIQSLCRDNSAEMRGFMIHLITAATVITYD</sequence>
<dbReference type="AlphaFoldDB" id="A0A3P6UGE4"/>
<dbReference type="EMBL" id="UYRR01039398">
    <property type="protein sequence ID" value="VDK76331.1"/>
    <property type="molecule type" value="Genomic_DNA"/>
</dbReference>
<reference evidence="1 2" key="1">
    <citation type="submission" date="2018-11" db="EMBL/GenBank/DDBJ databases">
        <authorList>
            <consortium name="Pathogen Informatics"/>
        </authorList>
    </citation>
    <scope>NUCLEOTIDE SEQUENCE [LARGE SCALE GENOMIC DNA]</scope>
</reference>
<accession>A0A3P6UGE4</accession>
<evidence type="ECO:0000313" key="1">
    <source>
        <dbReference type="EMBL" id="VDK76331.1"/>
    </source>
</evidence>